<protein>
    <recommendedName>
        <fullName evidence="1">WSC domain-containing protein</fullName>
    </recommendedName>
</protein>
<dbReference type="InterPro" id="IPR051941">
    <property type="entry name" value="BG_Antigen-Binding_Lectin"/>
</dbReference>
<reference evidence="4" key="1">
    <citation type="submission" date="2012-12" db="EMBL/GenBank/DDBJ databases">
        <authorList>
            <person name="Hellsten U."/>
            <person name="Grimwood J."/>
            <person name="Chapman J.A."/>
            <person name="Shapiro H."/>
            <person name="Aerts A."/>
            <person name="Otillar R.P."/>
            <person name="Terry A.Y."/>
            <person name="Boore J.L."/>
            <person name="Simakov O."/>
            <person name="Marletaz F."/>
            <person name="Cho S.-J."/>
            <person name="Edsinger-Gonzales E."/>
            <person name="Havlak P."/>
            <person name="Kuo D.-H."/>
            <person name="Larsson T."/>
            <person name="Lv J."/>
            <person name="Arendt D."/>
            <person name="Savage R."/>
            <person name="Osoegawa K."/>
            <person name="de Jong P."/>
            <person name="Lindberg D.R."/>
            <person name="Seaver E.C."/>
            <person name="Weisblat D.A."/>
            <person name="Putnam N.H."/>
            <person name="Grigoriev I.V."/>
            <person name="Rokhsar D.S."/>
        </authorList>
    </citation>
    <scope>NUCLEOTIDE SEQUENCE</scope>
</reference>
<evidence type="ECO:0000313" key="4">
    <source>
        <dbReference type="Proteomes" id="UP000015101"/>
    </source>
</evidence>
<name>T1ETP6_HELRO</name>
<reference evidence="2 4" key="2">
    <citation type="journal article" date="2013" name="Nature">
        <title>Insights into bilaterian evolution from three spiralian genomes.</title>
        <authorList>
            <person name="Simakov O."/>
            <person name="Marletaz F."/>
            <person name="Cho S.J."/>
            <person name="Edsinger-Gonzales E."/>
            <person name="Havlak P."/>
            <person name="Hellsten U."/>
            <person name="Kuo D.H."/>
            <person name="Larsson T."/>
            <person name="Lv J."/>
            <person name="Arendt D."/>
            <person name="Savage R."/>
            <person name="Osoegawa K."/>
            <person name="de Jong P."/>
            <person name="Grimwood J."/>
            <person name="Chapman J.A."/>
            <person name="Shapiro H."/>
            <person name="Aerts A."/>
            <person name="Otillar R.P."/>
            <person name="Terry A.Y."/>
            <person name="Boore J.L."/>
            <person name="Grigoriev I.V."/>
            <person name="Lindberg D.R."/>
            <person name="Seaver E.C."/>
            <person name="Weisblat D.A."/>
            <person name="Putnam N.H."/>
            <person name="Rokhsar D.S."/>
        </authorList>
    </citation>
    <scope>NUCLEOTIDE SEQUENCE</scope>
</reference>
<dbReference type="Proteomes" id="UP000015101">
    <property type="component" value="Unassembled WGS sequence"/>
</dbReference>
<dbReference type="EnsemblMetazoa" id="HelroT163135">
    <property type="protein sequence ID" value="HelroP163135"/>
    <property type="gene ID" value="HelroG163135"/>
</dbReference>
<dbReference type="CTD" id="20199946"/>
<dbReference type="EMBL" id="AMQM01001301">
    <property type="status" value="NOT_ANNOTATED_CDS"/>
    <property type="molecule type" value="Genomic_DNA"/>
</dbReference>
<keyword evidence="4" id="KW-1185">Reference proteome</keyword>
<dbReference type="AlphaFoldDB" id="T1ETP6"/>
<dbReference type="RefSeq" id="XP_009025347.1">
    <property type="nucleotide sequence ID" value="XM_009027099.1"/>
</dbReference>
<dbReference type="InParanoid" id="T1ETP6"/>
<organism evidence="3 4">
    <name type="scientific">Helobdella robusta</name>
    <name type="common">Californian leech</name>
    <dbReference type="NCBI Taxonomy" id="6412"/>
    <lineage>
        <taxon>Eukaryota</taxon>
        <taxon>Metazoa</taxon>
        <taxon>Spiralia</taxon>
        <taxon>Lophotrochozoa</taxon>
        <taxon>Annelida</taxon>
        <taxon>Clitellata</taxon>
        <taxon>Hirudinea</taxon>
        <taxon>Rhynchobdellida</taxon>
        <taxon>Glossiphoniidae</taxon>
        <taxon>Helobdella</taxon>
    </lineage>
</organism>
<accession>T1ETP6</accession>
<proteinExistence type="predicted"/>
<sequence length="462" mass="51892">MSSEGGSQDGAKVYYAVDGNLTNLAHTTNTLRYSEWFVVDLINAYQVQYITLYNRKNCSRDCLNTSIRGNYDLCGIGPDLKYAVAFQPFNVTCNNRNKFSRFVIIQQSLQIEQAYNTSDRYVHFSELEVYADDTILQYNNVALRKPAYMSSFNSSACSPNNCLDGEKTTYCLLAHSPSSSTIEEWFVVDLKRQYQVQYVALYARTDCCSFVMDYFVVGLANKFNTSVNAVNRGTYDPCGSWATTVNLTIQPMRVECRNKNNYYRYVIIQQDASNKAINMTFAELEVYGVESPVYNYKGCYESFQVQSIFYEFSSLDVCVNLCKDSKTLYATIKDSLCLCGTSSDLLPSSSCFENCDGSGICPETSFYAVYTTSISPGYMGCYTDVDYVDSNSASSRTIENCFQYCLGKNFSYANLQNSRECYCGYLIGNHALASNCGCNSYCDGNAAEMCGGVARKNSYSRK</sequence>
<dbReference type="KEGG" id="hro:HELRODRAFT_163135"/>
<evidence type="ECO:0000259" key="1">
    <source>
        <dbReference type="PROSITE" id="PS51212"/>
    </source>
</evidence>
<dbReference type="GeneID" id="20199946"/>
<gene>
    <name evidence="3" type="primary">20199946</name>
    <name evidence="2" type="ORF">HELRODRAFT_163135</name>
</gene>
<reference evidence="3" key="3">
    <citation type="submission" date="2015-06" db="UniProtKB">
        <authorList>
            <consortium name="EnsemblMetazoa"/>
        </authorList>
    </citation>
    <scope>IDENTIFICATION</scope>
</reference>
<dbReference type="EMBL" id="KB097495">
    <property type="protein sequence ID" value="ESN96107.1"/>
    <property type="molecule type" value="Genomic_DNA"/>
</dbReference>
<dbReference type="HOGENOM" id="CLU_017637_0_0_1"/>
<dbReference type="PROSITE" id="PS51212">
    <property type="entry name" value="WSC"/>
    <property type="match status" value="1"/>
</dbReference>
<dbReference type="SUPFAM" id="SSF49785">
    <property type="entry name" value="Galactose-binding domain-like"/>
    <property type="match status" value="2"/>
</dbReference>
<evidence type="ECO:0000313" key="2">
    <source>
        <dbReference type="EMBL" id="ESN96107.1"/>
    </source>
</evidence>
<evidence type="ECO:0000313" key="3">
    <source>
        <dbReference type="EnsemblMetazoa" id="HelroP163135"/>
    </source>
</evidence>
<dbReference type="InterPro" id="IPR002889">
    <property type="entry name" value="WSC_carb-bd"/>
</dbReference>
<dbReference type="OrthoDB" id="6137645at2759"/>
<dbReference type="InterPro" id="IPR008979">
    <property type="entry name" value="Galactose-bd-like_sf"/>
</dbReference>
<dbReference type="STRING" id="6412.T1ETP6"/>
<feature type="domain" description="WSC" evidence="1">
    <location>
        <begin position="375"/>
        <end position="462"/>
    </location>
</feature>
<dbReference type="Gene3D" id="2.60.120.260">
    <property type="entry name" value="Galactose-binding domain-like"/>
    <property type="match status" value="2"/>
</dbReference>
<dbReference type="PANTHER" id="PTHR45713">
    <property type="entry name" value="FTP DOMAIN-CONTAINING PROTEIN"/>
    <property type="match status" value="1"/>
</dbReference>
<dbReference type="Pfam" id="PF01822">
    <property type="entry name" value="WSC"/>
    <property type="match status" value="1"/>
</dbReference>
<dbReference type="PANTHER" id="PTHR45713:SF6">
    <property type="entry name" value="F5_8 TYPE C DOMAIN-CONTAINING PROTEIN"/>
    <property type="match status" value="1"/>
</dbReference>
<dbReference type="SMART" id="SM00321">
    <property type="entry name" value="WSC"/>
    <property type="match status" value="1"/>
</dbReference>